<dbReference type="Pfam" id="PF13563">
    <property type="entry name" value="2_5_RNA_ligase2"/>
    <property type="match status" value="1"/>
</dbReference>
<evidence type="ECO:0000313" key="1">
    <source>
        <dbReference type="EMBL" id="RVU00862.1"/>
    </source>
</evidence>
<protein>
    <recommendedName>
        <fullName evidence="3">2'-5' RNA ligase family protein</fullName>
    </recommendedName>
</protein>
<dbReference type="InterPro" id="IPR009097">
    <property type="entry name" value="Cyclic_Pdiesterase"/>
</dbReference>
<dbReference type="OrthoDB" id="1351981at2"/>
<dbReference type="Proteomes" id="UP000282759">
    <property type="component" value="Unassembled WGS sequence"/>
</dbReference>
<proteinExistence type="predicted"/>
<sequence>MHYAEYMPIISPPDEINDEIRYFKTVCTDRIGEFKSSGSKAHITIPFEERRQKIFTAEPAIERMEKRLNTMPTITLEINGFDIFPNHVAGNTIYATIEMDDKTKNWFKLLLKEMHLNKRTITPHLTIARGLSNDQLKTLWPYFMKQKFNHRFEVSEMIMLKREMFAHEPTWKVFKRIQFLNRFNVSAPNINSTLF</sequence>
<dbReference type="RefSeq" id="WP_127704579.1">
    <property type="nucleotide sequence ID" value="NZ_SACK01000003.1"/>
</dbReference>
<keyword evidence="2" id="KW-1185">Reference proteome</keyword>
<evidence type="ECO:0000313" key="2">
    <source>
        <dbReference type="Proteomes" id="UP000282759"/>
    </source>
</evidence>
<dbReference type="EMBL" id="SACK01000003">
    <property type="protein sequence ID" value="RVU00862.1"/>
    <property type="molecule type" value="Genomic_DNA"/>
</dbReference>
<name>A0A3S2ULT2_9SPHI</name>
<dbReference type="AlphaFoldDB" id="A0A3S2ULT2"/>
<dbReference type="SUPFAM" id="SSF55144">
    <property type="entry name" value="LigT-like"/>
    <property type="match status" value="1"/>
</dbReference>
<accession>A0A3S2ULT2</accession>
<reference evidence="1 2" key="1">
    <citation type="submission" date="2019-01" db="EMBL/GenBank/DDBJ databases">
        <authorList>
            <person name="Chen W.-M."/>
        </authorList>
    </citation>
    <scope>NUCLEOTIDE SEQUENCE [LARGE SCALE GENOMIC DNA]</scope>
    <source>
        <strain evidence="1 2">YBJ-36</strain>
    </source>
</reference>
<comment type="caution">
    <text evidence="1">The sequence shown here is derived from an EMBL/GenBank/DDBJ whole genome shotgun (WGS) entry which is preliminary data.</text>
</comment>
<evidence type="ECO:0008006" key="3">
    <source>
        <dbReference type="Google" id="ProtNLM"/>
    </source>
</evidence>
<gene>
    <name evidence="1" type="ORF">EOD41_09505</name>
</gene>
<organism evidence="1 2">
    <name type="scientific">Mucilaginibacter limnophilus</name>
    <dbReference type="NCBI Taxonomy" id="1932778"/>
    <lineage>
        <taxon>Bacteria</taxon>
        <taxon>Pseudomonadati</taxon>
        <taxon>Bacteroidota</taxon>
        <taxon>Sphingobacteriia</taxon>
        <taxon>Sphingobacteriales</taxon>
        <taxon>Sphingobacteriaceae</taxon>
        <taxon>Mucilaginibacter</taxon>
    </lineage>
</organism>
<dbReference type="Gene3D" id="3.90.1140.10">
    <property type="entry name" value="Cyclic phosphodiesterase"/>
    <property type="match status" value="1"/>
</dbReference>